<dbReference type="AlphaFoldDB" id="A0A5N7D468"/>
<feature type="domain" description="Protein kinase" evidence="1">
    <location>
        <begin position="1"/>
        <end position="291"/>
    </location>
</feature>
<dbReference type="InterPro" id="IPR011009">
    <property type="entry name" value="Kinase-like_dom_sf"/>
</dbReference>
<dbReference type="GO" id="GO:0005524">
    <property type="term" value="F:ATP binding"/>
    <property type="evidence" value="ECO:0007669"/>
    <property type="project" value="InterPro"/>
</dbReference>
<proteinExistence type="predicted"/>
<dbReference type="PANTHER" id="PTHR48011:SF4">
    <property type="entry name" value="MITOGEN-ACTIVATED PROTEIN KINASE KINASE KINASE 19"/>
    <property type="match status" value="1"/>
</dbReference>
<dbReference type="InterPro" id="IPR052751">
    <property type="entry name" value="Plant_MAPKKK"/>
</dbReference>
<name>A0A5N7D468_9EURO</name>
<dbReference type="SUPFAM" id="SSF56112">
    <property type="entry name" value="Protein kinase-like (PK-like)"/>
    <property type="match status" value="1"/>
</dbReference>
<dbReference type="RefSeq" id="XP_031938514.1">
    <property type="nucleotide sequence ID" value="XM_032085128.1"/>
</dbReference>
<reference evidence="2 3" key="1">
    <citation type="submission" date="2019-04" db="EMBL/GenBank/DDBJ databases">
        <authorList>
            <consortium name="DOE Joint Genome Institute"/>
            <person name="Mondo S."/>
            <person name="Kjaerbolling I."/>
            <person name="Vesth T."/>
            <person name="Frisvad J.C."/>
            <person name="Nybo J.L."/>
            <person name="Theobald S."/>
            <person name="Kildgaard S."/>
            <person name="Isbrandt T."/>
            <person name="Kuo A."/>
            <person name="Sato A."/>
            <person name="Lyhne E.K."/>
            <person name="Kogle M.E."/>
            <person name="Wiebenga A."/>
            <person name="Kun R.S."/>
            <person name="Lubbers R.J."/>
            <person name="Makela M.R."/>
            <person name="Barry K."/>
            <person name="Chovatia M."/>
            <person name="Clum A."/>
            <person name="Daum C."/>
            <person name="Haridas S."/>
            <person name="He G."/>
            <person name="LaButti K."/>
            <person name="Lipzen A."/>
            <person name="Riley R."/>
            <person name="Salamov A."/>
            <person name="Simmons B.A."/>
            <person name="Magnuson J.K."/>
            <person name="Henrissat B."/>
            <person name="Mortensen U.H."/>
            <person name="Larsen T.O."/>
            <person name="Devries R.P."/>
            <person name="Grigoriev I.V."/>
            <person name="Machida M."/>
            <person name="Baker S.E."/>
            <person name="Andersen M.R."/>
            <person name="Cantor M.N."/>
            <person name="Hua S.X."/>
        </authorList>
    </citation>
    <scope>NUCLEOTIDE SEQUENCE [LARGE SCALE GENOMIC DNA]</scope>
    <source>
        <strain evidence="2 3">CBS 119388</strain>
    </source>
</reference>
<dbReference type="InterPro" id="IPR000719">
    <property type="entry name" value="Prot_kinase_dom"/>
</dbReference>
<dbReference type="EMBL" id="ML736804">
    <property type="protein sequence ID" value="KAE8401195.1"/>
    <property type="molecule type" value="Genomic_DNA"/>
</dbReference>
<dbReference type="OrthoDB" id="4062651at2759"/>
<accession>A0A5N7D468</accession>
<keyword evidence="3" id="KW-1185">Reference proteome</keyword>
<dbReference type="GeneID" id="43669819"/>
<sequence length="291" mass="33373">MDIQRRFPDVHWIWGGGISFVEREQFQKELKIYEIFSRHRPCPYIVQCFLYTDNSIFLEYMKDICLSAQIQNNHIRDQETMAVTKINDLAQAVAYLESLNLAHSDLRPENILLDRDRLKLSNYNCTVEIGTDFKACLAPYKRLLNSSETDQGPRGTSSFLGPQTKQFALGSIYYLINYSFEVYDNQCLTDDPHKHGPKVVDSLQNIEFPGLYSDPLIDDIIDNCWHNKYATAAQLATKTNSFSIKKKKTIKEPGPNAQTVSATTPRGQLDLLSSAEPKQLGLTFEWYRHSS</sequence>
<dbReference type="SMART" id="SM00220">
    <property type="entry name" value="S_TKc"/>
    <property type="match status" value="1"/>
</dbReference>
<dbReference type="GO" id="GO:0007165">
    <property type="term" value="P:signal transduction"/>
    <property type="evidence" value="ECO:0007669"/>
    <property type="project" value="TreeGrafter"/>
</dbReference>
<evidence type="ECO:0000313" key="2">
    <source>
        <dbReference type="EMBL" id="KAE8401195.1"/>
    </source>
</evidence>
<gene>
    <name evidence="2" type="ORF">BDV37DRAFT_273834</name>
</gene>
<protein>
    <submittedName>
        <fullName evidence="2">Kinase-like domain-containing protein</fullName>
    </submittedName>
</protein>
<dbReference type="PROSITE" id="PS50011">
    <property type="entry name" value="PROTEIN_KINASE_DOM"/>
    <property type="match status" value="1"/>
</dbReference>
<keyword evidence="2" id="KW-0808">Transferase</keyword>
<evidence type="ECO:0000259" key="1">
    <source>
        <dbReference type="PROSITE" id="PS50011"/>
    </source>
</evidence>
<dbReference type="Proteomes" id="UP000325579">
    <property type="component" value="Unassembled WGS sequence"/>
</dbReference>
<dbReference type="Pfam" id="PF00069">
    <property type="entry name" value="Pkinase"/>
    <property type="match status" value="1"/>
</dbReference>
<keyword evidence="2" id="KW-0418">Kinase</keyword>
<dbReference type="Gene3D" id="1.10.510.10">
    <property type="entry name" value="Transferase(Phosphotransferase) domain 1"/>
    <property type="match status" value="1"/>
</dbReference>
<organism evidence="2 3">
    <name type="scientific">Aspergillus pseudonomiae</name>
    <dbReference type="NCBI Taxonomy" id="1506151"/>
    <lineage>
        <taxon>Eukaryota</taxon>
        <taxon>Fungi</taxon>
        <taxon>Dikarya</taxon>
        <taxon>Ascomycota</taxon>
        <taxon>Pezizomycotina</taxon>
        <taxon>Eurotiomycetes</taxon>
        <taxon>Eurotiomycetidae</taxon>
        <taxon>Eurotiales</taxon>
        <taxon>Aspergillaceae</taxon>
        <taxon>Aspergillus</taxon>
        <taxon>Aspergillus subgen. Circumdati</taxon>
    </lineage>
</organism>
<dbReference type="GO" id="GO:0004672">
    <property type="term" value="F:protein kinase activity"/>
    <property type="evidence" value="ECO:0007669"/>
    <property type="project" value="InterPro"/>
</dbReference>
<evidence type="ECO:0000313" key="3">
    <source>
        <dbReference type="Proteomes" id="UP000325579"/>
    </source>
</evidence>
<dbReference type="PANTHER" id="PTHR48011">
    <property type="entry name" value="CCR4-NOT TRANSCRIPTIONAL COMPLEX SUBUNIT CAF120-RELATED"/>
    <property type="match status" value="1"/>
</dbReference>